<reference evidence="2 3" key="1">
    <citation type="submission" date="2015-04" db="EMBL/GenBank/DDBJ databases">
        <authorList>
            <person name="Syromyatnikov M.Y."/>
            <person name="Popov V.N."/>
        </authorList>
    </citation>
    <scope>NUCLEOTIDE SEQUENCE [LARGE SCALE GENOMIC DNA]</scope>
</reference>
<feature type="chain" id="PRO_5012498279" evidence="1">
    <location>
        <begin position="21"/>
        <end position="71"/>
    </location>
</feature>
<evidence type="ECO:0000256" key="1">
    <source>
        <dbReference type="SAM" id="SignalP"/>
    </source>
</evidence>
<name>A0A1J1IRJ6_9DIPT</name>
<accession>A0A1J1IRJ6</accession>
<protein>
    <submittedName>
        <fullName evidence="2">CLUMA_CG016038, isoform A</fullName>
    </submittedName>
</protein>
<feature type="signal peptide" evidence="1">
    <location>
        <begin position="1"/>
        <end position="20"/>
    </location>
</feature>
<dbReference type="OrthoDB" id="17569at2759"/>
<gene>
    <name evidence="2" type="ORF">CLUMA_CG016038</name>
</gene>
<keyword evidence="1" id="KW-0732">Signal</keyword>
<evidence type="ECO:0000313" key="2">
    <source>
        <dbReference type="EMBL" id="CRL02839.1"/>
    </source>
</evidence>
<organism evidence="2 3">
    <name type="scientific">Clunio marinus</name>
    <dbReference type="NCBI Taxonomy" id="568069"/>
    <lineage>
        <taxon>Eukaryota</taxon>
        <taxon>Metazoa</taxon>
        <taxon>Ecdysozoa</taxon>
        <taxon>Arthropoda</taxon>
        <taxon>Hexapoda</taxon>
        <taxon>Insecta</taxon>
        <taxon>Pterygota</taxon>
        <taxon>Neoptera</taxon>
        <taxon>Endopterygota</taxon>
        <taxon>Diptera</taxon>
        <taxon>Nematocera</taxon>
        <taxon>Chironomoidea</taxon>
        <taxon>Chironomidae</taxon>
        <taxon>Clunio</taxon>
    </lineage>
</organism>
<dbReference type="Proteomes" id="UP000183832">
    <property type="component" value="Unassembled WGS sequence"/>
</dbReference>
<dbReference type="EMBL" id="CVRI01000058">
    <property type="protein sequence ID" value="CRL02839.1"/>
    <property type="molecule type" value="Genomic_DNA"/>
</dbReference>
<proteinExistence type="predicted"/>
<keyword evidence="3" id="KW-1185">Reference proteome</keyword>
<dbReference type="AlphaFoldDB" id="A0A1J1IRJ6"/>
<sequence>MKGKSLFHSFLFIILHPSTAFLKIRRNEEKIFLWNPTHATRHNRSSNGKCAFHRASKAIDLSPQVDFPVSQ</sequence>
<evidence type="ECO:0000313" key="3">
    <source>
        <dbReference type="Proteomes" id="UP000183832"/>
    </source>
</evidence>